<evidence type="ECO:0000256" key="3">
    <source>
        <dbReference type="ARBA" id="ARBA00022692"/>
    </source>
</evidence>
<dbReference type="InterPro" id="IPR025937">
    <property type="entry name" value="PDGLE_dom"/>
</dbReference>
<dbReference type="HOGENOM" id="CLU_2550470_0_0_2"/>
<organism evidence="8 9">
    <name type="scientific">Palaeococcus pacificus DY20341</name>
    <dbReference type="NCBI Taxonomy" id="1343739"/>
    <lineage>
        <taxon>Archaea</taxon>
        <taxon>Methanobacteriati</taxon>
        <taxon>Methanobacteriota</taxon>
        <taxon>Thermococci</taxon>
        <taxon>Thermococcales</taxon>
        <taxon>Thermococcaceae</taxon>
        <taxon>Palaeococcus</taxon>
    </lineage>
</organism>
<evidence type="ECO:0000313" key="8">
    <source>
        <dbReference type="EMBL" id="AIF68776.1"/>
    </source>
</evidence>
<evidence type="ECO:0000256" key="4">
    <source>
        <dbReference type="ARBA" id="ARBA00022989"/>
    </source>
</evidence>
<keyword evidence="2" id="KW-1003">Cell membrane</keyword>
<feature type="domain" description="PDGLE" evidence="7">
    <location>
        <begin position="4"/>
        <end position="42"/>
    </location>
</feature>
<evidence type="ECO:0000256" key="6">
    <source>
        <dbReference type="SAM" id="Phobius"/>
    </source>
</evidence>
<dbReference type="KEGG" id="ppac:PAP_01685"/>
<protein>
    <submittedName>
        <fullName evidence="8">Cobalt transporter</fullName>
    </submittedName>
</protein>
<gene>
    <name evidence="8" type="ORF">PAP_01685</name>
</gene>
<dbReference type="Pfam" id="PF13190">
    <property type="entry name" value="PDGLE"/>
    <property type="match status" value="1"/>
</dbReference>
<dbReference type="Proteomes" id="UP000027981">
    <property type="component" value="Chromosome"/>
</dbReference>
<keyword evidence="3 6" id="KW-0812">Transmembrane</keyword>
<evidence type="ECO:0000256" key="2">
    <source>
        <dbReference type="ARBA" id="ARBA00022475"/>
    </source>
</evidence>
<feature type="transmembrane region" description="Helical" evidence="6">
    <location>
        <begin position="54"/>
        <end position="75"/>
    </location>
</feature>
<accession>A0A075LRN6</accession>
<sequence>MRAILKGLIIIIVLLAIALPFASENPDGLEATMEKVGLEEHAFYEAPLDYGETWGQSLVMGMLGIVLVFALSYGLTKVFKGV</sequence>
<dbReference type="GO" id="GO:0005886">
    <property type="term" value="C:plasma membrane"/>
    <property type="evidence" value="ECO:0007669"/>
    <property type="project" value="UniProtKB-SubCell"/>
</dbReference>
<evidence type="ECO:0000259" key="7">
    <source>
        <dbReference type="Pfam" id="PF13190"/>
    </source>
</evidence>
<comment type="subcellular location">
    <subcellularLocation>
        <location evidence="1">Cell membrane</location>
    </subcellularLocation>
</comment>
<dbReference type="RefSeq" id="WP_048164317.1">
    <property type="nucleotide sequence ID" value="NZ_CP006019.1"/>
</dbReference>
<evidence type="ECO:0000313" key="9">
    <source>
        <dbReference type="Proteomes" id="UP000027981"/>
    </source>
</evidence>
<reference evidence="8 9" key="2">
    <citation type="journal article" date="2015" name="Genome Announc.">
        <title>Complete Genome Sequence of Hyperthermophilic Piezophilic Archaeon Palaeococcus pacificus DY20341T, Isolated from Deep-Sea Hydrothermal Sediments.</title>
        <authorList>
            <person name="Zeng X."/>
            <person name="Jebbar M."/>
            <person name="Shao Z."/>
        </authorList>
    </citation>
    <scope>NUCLEOTIDE SEQUENCE [LARGE SCALE GENOMIC DNA]</scope>
    <source>
        <strain evidence="8 9">DY20341</strain>
    </source>
</reference>
<proteinExistence type="predicted"/>
<dbReference type="STRING" id="1343739.PAP_01685"/>
<dbReference type="GeneID" id="24841470"/>
<dbReference type="OrthoDB" id="103658at2157"/>
<evidence type="ECO:0000256" key="1">
    <source>
        <dbReference type="ARBA" id="ARBA00004236"/>
    </source>
</evidence>
<keyword evidence="4 6" id="KW-1133">Transmembrane helix</keyword>
<keyword evidence="5 6" id="KW-0472">Membrane</keyword>
<dbReference type="eggNOG" id="arCOG03159">
    <property type="taxonomic scope" value="Archaea"/>
</dbReference>
<evidence type="ECO:0000256" key="5">
    <source>
        <dbReference type="ARBA" id="ARBA00023136"/>
    </source>
</evidence>
<keyword evidence="9" id="KW-1185">Reference proteome</keyword>
<name>A0A075LRN6_9EURY</name>
<dbReference type="EMBL" id="CP006019">
    <property type="protein sequence ID" value="AIF68776.1"/>
    <property type="molecule type" value="Genomic_DNA"/>
</dbReference>
<reference evidence="9" key="1">
    <citation type="submission" date="2013-06" db="EMBL/GenBank/DDBJ databases">
        <title>Complete Genome Sequence of Hyperthermophilic Palaeococcus pacificus DY20341T, Isolated from a Deep-Sea Hydrothermal Sediments.</title>
        <authorList>
            <person name="Zeng X."/>
            <person name="Shao Z."/>
        </authorList>
    </citation>
    <scope>NUCLEOTIDE SEQUENCE [LARGE SCALE GENOMIC DNA]</scope>
    <source>
        <strain evidence="9">DY20341</strain>
    </source>
</reference>
<dbReference type="AlphaFoldDB" id="A0A075LRN6"/>